<proteinExistence type="predicted"/>
<name>A0A8H6KGX3_9PEZI</name>
<protein>
    <submittedName>
        <fullName evidence="2">Uncharacterized protein</fullName>
    </submittedName>
</protein>
<dbReference type="OrthoDB" id="5322539at2759"/>
<keyword evidence="3" id="KW-1185">Reference proteome</keyword>
<organism evidence="2 3">
    <name type="scientific">Colletotrichum musicola</name>
    <dbReference type="NCBI Taxonomy" id="2175873"/>
    <lineage>
        <taxon>Eukaryota</taxon>
        <taxon>Fungi</taxon>
        <taxon>Dikarya</taxon>
        <taxon>Ascomycota</taxon>
        <taxon>Pezizomycotina</taxon>
        <taxon>Sordariomycetes</taxon>
        <taxon>Hypocreomycetidae</taxon>
        <taxon>Glomerellales</taxon>
        <taxon>Glomerellaceae</taxon>
        <taxon>Colletotrichum</taxon>
        <taxon>Colletotrichum orchidearum species complex</taxon>
    </lineage>
</organism>
<comment type="caution">
    <text evidence="2">The sequence shown here is derived from an EMBL/GenBank/DDBJ whole genome shotgun (WGS) entry which is preliminary data.</text>
</comment>
<gene>
    <name evidence="2" type="ORF">CMUS01_07361</name>
</gene>
<dbReference type="PANTHER" id="PTHR35041">
    <property type="entry name" value="MEDIATOR OF RNA POLYMERASE II TRANSCRIPTION SUBUNIT 1"/>
    <property type="match status" value="1"/>
</dbReference>
<evidence type="ECO:0000313" key="2">
    <source>
        <dbReference type="EMBL" id="KAF6831402.1"/>
    </source>
</evidence>
<feature type="transmembrane region" description="Helical" evidence="1">
    <location>
        <begin position="95"/>
        <end position="115"/>
    </location>
</feature>
<keyword evidence="1" id="KW-0812">Transmembrane</keyword>
<dbReference type="AlphaFoldDB" id="A0A8H6KGX3"/>
<feature type="transmembrane region" description="Helical" evidence="1">
    <location>
        <begin position="34"/>
        <end position="51"/>
    </location>
</feature>
<evidence type="ECO:0000256" key="1">
    <source>
        <dbReference type="SAM" id="Phobius"/>
    </source>
</evidence>
<dbReference type="PANTHER" id="PTHR35041:SF3">
    <property type="entry name" value="FORMYLMETHIONINE DEFORMYLASE-LIKE PROTEIN"/>
    <property type="match status" value="1"/>
</dbReference>
<keyword evidence="1" id="KW-0472">Membrane</keyword>
<dbReference type="Proteomes" id="UP000639643">
    <property type="component" value="Unassembled WGS sequence"/>
</dbReference>
<reference evidence="2" key="1">
    <citation type="journal article" date="2020" name="Phytopathology">
        <title>Genome Sequence Resources of Colletotrichum truncatum, C. plurivorum, C. musicola, and C. sojae: Four Species Pathogenic to Soybean (Glycine max).</title>
        <authorList>
            <person name="Rogerio F."/>
            <person name="Boufleur T.R."/>
            <person name="Ciampi-Guillardi M."/>
            <person name="Sukno S.A."/>
            <person name="Thon M.R."/>
            <person name="Massola Junior N.S."/>
            <person name="Baroncelli R."/>
        </authorList>
    </citation>
    <scope>NUCLEOTIDE SEQUENCE</scope>
    <source>
        <strain evidence="2">LFN0074</strain>
    </source>
</reference>
<sequence>MGAHLGFFLALHDRPVERSGIFRSQSLQSALANFLAIAVEICLLSGIGVAYDQYLWGLFRKKALRAITIDKLVRLVSSPWNLVLADVISGAPGPWLIALVCLLVPIAVVFPPGALTVEFREGVLSIDLDNVPTMNLSDWGNGTIPDFSMHAFFETGPELEFRLGVQLKLAIIADLVLALGEPIQLRNPCNGPCIFSTVIEGPKFNCEEGSRPQDVFYTGVIFRAKDEAGVGRTSESEPLHNNNFSIEWMAMDNGPCSYKDTPKKKFIDCSMTLATYNFSVTNFQNGSREIHTEILSEETMLTAESPLPTDYLTYYMRTENKVIESPEDKAVVTVIFRNLQAWSIRRAATLALSGTVSYYNLDRAPYLRPSNDQWGSRGAVDRPYIGYHDKFKPRVHLTPETLQSYLQDVVLSVTTLDPGLPSLEVAQGVTGANMYLSTEPSQFYVPYIACLVVTVLINVSGYRALHLNGASAGNSFLQFVATTSTSDNLHQLGQECSVGGIENTSKDLRNVRLRFGTKSALDDSGAPTGADVAVFGVHGEVESFSR</sequence>
<accession>A0A8H6KGX3</accession>
<evidence type="ECO:0000313" key="3">
    <source>
        <dbReference type="Proteomes" id="UP000639643"/>
    </source>
</evidence>
<dbReference type="EMBL" id="WIGM01000262">
    <property type="protein sequence ID" value="KAF6831402.1"/>
    <property type="molecule type" value="Genomic_DNA"/>
</dbReference>
<keyword evidence="1" id="KW-1133">Transmembrane helix</keyword>